<comment type="caution">
    <text evidence="10">The sequence shown here is derived from an EMBL/GenBank/DDBJ whole genome shotgun (WGS) entry which is preliminary data.</text>
</comment>
<evidence type="ECO:0000256" key="3">
    <source>
        <dbReference type="ARBA" id="ARBA00022475"/>
    </source>
</evidence>
<dbReference type="InterPro" id="IPR036259">
    <property type="entry name" value="MFS_trans_sf"/>
</dbReference>
<feature type="transmembrane region" description="Helical" evidence="8">
    <location>
        <begin position="393"/>
        <end position="412"/>
    </location>
</feature>
<gene>
    <name evidence="10" type="ORF">Afe05nite_03000</name>
</gene>
<dbReference type="GO" id="GO:0005886">
    <property type="term" value="C:plasma membrane"/>
    <property type="evidence" value="ECO:0007669"/>
    <property type="project" value="UniProtKB-SubCell"/>
</dbReference>
<evidence type="ECO:0000256" key="2">
    <source>
        <dbReference type="ARBA" id="ARBA00022448"/>
    </source>
</evidence>
<feature type="region of interest" description="Disordered" evidence="7">
    <location>
        <begin position="195"/>
        <end position="230"/>
    </location>
</feature>
<evidence type="ECO:0000256" key="8">
    <source>
        <dbReference type="SAM" id="Phobius"/>
    </source>
</evidence>
<evidence type="ECO:0000313" key="10">
    <source>
        <dbReference type="EMBL" id="GIE08460.1"/>
    </source>
</evidence>
<dbReference type="InterPro" id="IPR050171">
    <property type="entry name" value="MFS_Transporters"/>
</dbReference>
<dbReference type="SUPFAM" id="SSF103473">
    <property type="entry name" value="MFS general substrate transporter"/>
    <property type="match status" value="1"/>
</dbReference>
<feature type="transmembrane region" description="Helical" evidence="8">
    <location>
        <begin position="367"/>
        <end position="387"/>
    </location>
</feature>
<feature type="transmembrane region" description="Helical" evidence="8">
    <location>
        <begin position="275"/>
        <end position="294"/>
    </location>
</feature>
<dbReference type="Proteomes" id="UP000598174">
    <property type="component" value="Unassembled WGS sequence"/>
</dbReference>
<evidence type="ECO:0000313" key="11">
    <source>
        <dbReference type="Proteomes" id="UP000598174"/>
    </source>
</evidence>
<sequence length="434" mass="44592">MRGWLRTTAGGLPSTYWYLWAGLLINRLGGFAVLFLSLYLTAERGASTAVAGLVVGTYGLGGVLGTLAGGVLTDRWGRRRTLLCSHLAGAAALAALAFAGSLPLIAALCALLGLAQAMPAPAFVAAIIDMVPADNRLRAFNLEFWAFNLGAAGASLVAGLLAEWSYVGMFLLDAASTLAAVAVIAWKVPETLHRPAAPDPALGPARQSARGRDDGGRDDGGPRDSGRGDGGLRAVLGDRIFLAFAGLTLLQALVYTQNSTIVPLAMRADGLSPSAYGTVVAVSAALIVVGQLFVPRLIDNRLKARVLATAQAITAVGFGLLAVADRLPSYLGAAAIWTVGSMLAAPPNAAINSELAPASLRGRYQAVFYLTFPAAAFLAPALGGAGLQYLGGLHWLVVAGVALLAAALHLVAGPSRERHAATIRTETAATAKVR</sequence>
<proteinExistence type="predicted"/>
<keyword evidence="5 8" id="KW-1133">Transmembrane helix</keyword>
<feature type="transmembrane region" description="Helical" evidence="8">
    <location>
        <begin position="330"/>
        <end position="346"/>
    </location>
</feature>
<reference evidence="10" key="1">
    <citation type="submission" date="2021-01" db="EMBL/GenBank/DDBJ databases">
        <title>Whole genome shotgun sequence of Actinoplanes ferrugineus NBRC 15555.</title>
        <authorList>
            <person name="Komaki H."/>
            <person name="Tamura T."/>
        </authorList>
    </citation>
    <scope>NUCLEOTIDE SEQUENCE</scope>
    <source>
        <strain evidence="10">NBRC 15555</strain>
    </source>
</reference>
<keyword evidence="4 8" id="KW-0812">Transmembrane</keyword>
<feature type="transmembrane region" description="Helical" evidence="8">
    <location>
        <begin position="306"/>
        <end position="324"/>
    </location>
</feature>
<dbReference type="GO" id="GO:0022857">
    <property type="term" value="F:transmembrane transporter activity"/>
    <property type="evidence" value="ECO:0007669"/>
    <property type="project" value="InterPro"/>
</dbReference>
<evidence type="ECO:0000256" key="7">
    <source>
        <dbReference type="SAM" id="MobiDB-lite"/>
    </source>
</evidence>
<keyword evidence="3" id="KW-1003">Cell membrane</keyword>
<accession>A0A919MDF5</accession>
<feature type="transmembrane region" description="Helical" evidence="8">
    <location>
        <begin position="16"/>
        <end position="40"/>
    </location>
</feature>
<keyword evidence="11" id="KW-1185">Reference proteome</keyword>
<comment type="subcellular location">
    <subcellularLocation>
        <location evidence="1">Cell membrane</location>
        <topology evidence="1">Multi-pass membrane protein</topology>
    </subcellularLocation>
</comment>
<name>A0A919MDF5_9ACTN</name>
<evidence type="ECO:0000256" key="4">
    <source>
        <dbReference type="ARBA" id="ARBA00022692"/>
    </source>
</evidence>
<evidence type="ECO:0000256" key="1">
    <source>
        <dbReference type="ARBA" id="ARBA00004651"/>
    </source>
</evidence>
<evidence type="ECO:0000259" key="9">
    <source>
        <dbReference type="PROSITE" id="PS50850"/>
    </source>
</evidence>
<protein>
    <recommendedName>
        <fullName evidence="9">Major facilitator superfamily (MFS) profile domain-containing protein</fullName>
    </recommendedName>
</protein>
<dbReference type="PROSITE" id="PS50850">
    <property type="entry name" value="MFS"/>
    <property type="match status" value="1"/>
</dbReference>
<dbReference type="PANTHER" id="PTHR23517:SF2">
    <property type="entry name" value="MULTIDRUG RESISTANCE PROTEIN MDTH"/>
    <property type="match status" value="1"/>
</dbReference>
<dbReference type="Pfam" id="PF07690">
    <property type="entry name" value="MFS_1"/>
    <property type="match status" value="1"/>
</dbReference>
<dbReference type="AlphaFoldDB" id="A0A919MDF5"/>
<feature type="domain" description="Major facilitator superfamily (MFS) profile" evidence="9">
    <location>
        <begin position="15"/>
        <end position="417"/>
    </location>
</feature>
<organism evidence="10 11">
    <name type="scientific">Paractinoplanes ferrugineus</name>
    <dbReference type="NCBI Taxonomy" id="113564"/>
    <lineage>
        <taxon>Bacteria</taxon>
        <taxon>Bacillati</taxon>
        <taxon>Actinomycetota</taxon>
        <taxon>Actinomycetes</taxon>
        <taxon>Micromonosporales</taxon>
        <taxon>Micromonosporaceae</taxon>
        <taxon>Paractinoplanes</taxon>
    </lineage>
</organism>
<keyword evidence="2" id="KW-0813">Transport</keyword>
<evidence type="ECO:0000256" key="6">
    <source>
        <dbReference type="ARBA" id="ARBA00023136"/>
    </source>
</evidence>
<dbReference type="InterPro" id="IPR020846">
    <property type="entry name" value="MFS_dom"/>
</dbReference>
<dbReference type="PANTHER" id="PTHR23517">
    <property type="entry name" value="RESISTANCE PROTEIN MDTM, PUTATIVE-RELATED-RELATED"/>
    <property type="match status" value="1"/>
</dbReference>
<dbReference type="Gene3D" id="1.20.1250.20">
    <property type="entry name" value="MFS general substrate transporter like domains"/>
    <property type="match status" value="1"/>
</dbReference>
<feature type="transmembrane region" description="Helical" evidence="8">
    <location>
        <begin position="167"/>
        <end position="186"/>
    </location>
</feature>
<feature type="compositionally biased region" description="Basic and acidic residues" evidence="7">
    <location>
        <begin position="210"/>
        <end position="227"/>
    </location>
</feature>
<feature type="transmembrane region" description="Helical" evidence="8">
    <location>
        <begin position="236"/>
        <end position="255"/>
    </location>
</feature>
<dbReference type="EMBL" id="BOMM01000001">
    <property type="protein sequence ID" value="GIE08460.1"/>
    <property type="molecule type" value="Genomic_DNA"/>
</dbReference>
<keyword evidence="6 8" id="KW-0472">Membrane</keyword>
<dbReference type="RefSeq" id="WP_239117470.1">
    <property type="nucleotide sequence ID" value="NZ_BAAABP010000014.1"/>
</dbReference>
<feature type="transmembrane region" description="Helical" evidence="8">
    <location>
        <begin position="140"/>
        <end position="161"/>
    </location>
</feature>
<evidence type="ECO:0000256" key="5">
    <source>
        <dbReference type="ARBA" id="ARBA00022989"/>
    </source>
</evidence>
<dbReference type="InterPro" id="IPR011701">
    <property type="entry name" value="MFS"/>
</dbReference>
<feature type="transmembrane region" description="Helical" evidence="8">
    <location>
        <begin position="46"/>
        <end position="69"/>
    </location>
</feature>